<dbReference type="EMBL" id="JAHQCR010000088">
    <property type="protein sequence ID" value="MBU9723895.1"/>
    <property type="molecule type" value="Genomic_DNA"/>
</dbReference>
<dbReference type="Proteomes" id="UP000790580">
    <property type="component" value="Unassembled WGS sequence"/>
</dbReference>
<protein>
    <submittedName>
        <fullName evidence="2">Transposase</fullName>
    </submittedName>
</protein>
<name>A0ABS6JZS8_9BACI</name>
<evidence type="ECO:0000313" key="3">
    <source>
        <dbReference type="Proteomes" id="UP000790580"/>
    </source>
</evidence>
<keyword evidence="1" id="KW-0472">Membrane</keyword>
<organism evidence="2 3">
    <name type="scientific">Evansella alkalicola</name>
    <dbReference type="NCBI Taxonomy" id="745819"/>
    <lineage>
        <taxon>Bacteria</taxon>
        <taxon>Bacillati</taxon>
        <taxon>Bacillota</taxon>
        <taxon>Bacilli</taxon>
        <taxon>Bacillales</taxon>
        <taxon>Bacillaceae</taxon>
        <taxon>Evansella</taxon>
    </lineage>
</organism>
<reference evidence="2 3" key="1">
    <citation type="submission" date="2021-06" db="EMBL/GenBank/DDBJ databases">
        <title>Bacillus sp. RD4P76, an endophyte from a halophyte.</title>
        <authorList>
            <person name="Sun J.-Q."/>
        </authorList>
    </citation>
    <scope>NUCLEOTIDE SEQUENCE [LARGE SCALE GENOMIC DNA]</scope>
    <source>
        <strain evidence="2 3">JCM 17098</strain>
    </source>
</reference>
<feature type="transmembrane region" description="Helical" evidence="1">
    <location>
        <begin position="65"/>
        <end position="88"/>
    </location>
</feature>
<comment type="caution">
    <text evidence="2">The sequence shown here is derived from an EMBL/GenBank/DDBJ whole genome shotgun (WGS) entry which is preliminary data.</text>
</comment>
<feature type="transmembrane region" description="Helical" evidence="1">
    <location>
        <begin position="28"/>
        <end position="53"/>
    </location>
</feature>
<proteinExistence type="predicted"/>
<accession>A0ABS6JZS8</accession>
<keyword evidence="3" id="KW-1185">Reference proteome</keyword>
<gene>
    <name evidence="2" type="ORF">KS407_20960</name>
</gene>
<evidence type="ECO:0000313" key="2">
    <source>
        <dbReference type="EMBL" id="MBU9723895.1"/>
    </source>
</evidence>
<evidence type="ECO:0000256" key="1">
    <source>
        <dbReference type="SAM" id="Phobius"/>
    </source>
</evidence>
<keyword evidence="1" id="KW-0812">Transmembrane</keyword>
<sequence>MSIIIIISSVIIPILMVLLQRKWGRLCLIYHIIALLSILIFGNIAAIAIYSILRDNTVFMTNIHGIFLNPFFLISGVYIGIYIVYFVMKAISISWKQQI</sequence>
<feature type="transmembrane region" description="Helical" evidence="1">
    <location>
        <begin position="6"/>
        <end position="21"/>
    </location>
</feature>
<keyword evidence="1" id="KW-1133">Transmembrane helix</keyword>